<feature type="transmembrane region" description="Helical" evidence="6">
    <location>
        <begin position="169"/>
        <end position="191"/>
    </location>
</feature>
<feature type="transmembrane region" description="Helical" evidence="6">
    <location>
        <begin position="203"/>
        <end position="224"/>
    </location>
</feature>
<reference evidence="8 9" key="1">
    <citation type="submission" date="2016-03" db="EMBL/GenBank/DDBJ databases">
        <title>Choanephora cucurbitarum.</title>
        <authorList>
            <person name="Min B."/>
            <person name="Park H."/>
            <person name="Park J.-H."/>
            <person name="Shin H.-D."/>
            <person name="Choi I.-G."/>
        </authorList>
    </citation>
    <scope>NUCLEOTIDE SEQUENCE [LARGE SCALE GENOMIC DNA]</scope>
    <source>
        <strain evidence="8 9">KUS-F28377</strain>
    </source>
</reference>
<dbReference type="AlphaFoldDB" id="A0A1C7NBH3"/>
<dbReference type="PANTHER" id="PTHR43791:SF63">
    <property type="entry name" value="HIGH AFFINITY CYSTEINE TRANSPORTER"/>
    <property type="match status" value="1"/>
</dbReference>
<dbReference type="Pfam" id="PF07690">
    <property type="entry name" value="MFS_1"/>
    <property type="match status" value="1"/>
</dbReference>
<feature type="transmembrane region" description="Helical" evidence="6">
    <location>
        <begin position="394"/>
        <end position="415"/>
    </location>
</feature>
<feature type="transmembrane region" description="Helical" evidence="6">
    <location>
        <begin position="335"/>
        <end position="357"/>
    </location>
</feature>
<feature type="transmembrane region" description="Helical" evidence="6">
    <location>
        <begin position="427"/>
        <end position="446"/>
    </location>
</feature>
<protein>
    <recommendedName>
        <fullName evidence="7">Major facilitator superfamily (MFS) profile domain-containing protein</fullName>
    </recommendedName>
</protein>
<gene>
    <name evidence="8" type="ORF">A0J61_05559</name>
</gene>
<dbReference type="SUPFAM" id="SSF103473">
    <property type="entry name" value="MFS general substrate transporter"/>
    <property type="match status" value="1"/>
</dbReference>
<feature type="transmembrane region" description="Helical" evidence="6">
    <location>
        <begin position="308"/>
        <end position="328"/>
    </location>
</feature>
<dbReference type="EMBL" id="LUGH01000303">
    <property type="protein sequence ID" value="OBZ86391.1"/>
    <property type="molecule type" value="Genomic_DNA"/>
</dbReference>
<keyword evidence="4 6" id="KW-1133">Transmembrane helix</keyword>
<feature type="transmembrane region" description="Helical" evidence="6">
    <location>
        <begin position="134"/>
        <end position="157"/>
    </location>
</feature>
<dbReference type="PROSITE" id="PS50850">
    <property type="entry name" value="MFS"/>
    <property type="match status" value="1"/>
</dbReference>
<dbReference type="InterPro" id="IPR020846">
    <property type="entry name" value="MFS_dom"/>
</dbReference>
<comment type="caution">
    <text evidence="8">The sequence shown here is derived from an EMBL/GenBank/DDBJ whole genome shotgun (WGS) entry which is preliminary data.</text>
</comment>
<evidence type="ECO:0000259" key="7">
    <source>
        <dbReference type="PROSITE" id="PS50850"/>
    </source>
</evidence>
<keyword evidence="9" id="KW-1185">Reference proteome</keyword>
<feature type="domain" description="Major facilitator superfamily (MFS) profile" evidence="7">
    <location>
        <begin position="42"/>
        <end position="452"/>
    </location>
</feature>
<feature type="transmembrane region" description="Helical" evidence="6">
    <location>
        <begin position="272"/>
        <end position="296"/>
    </location>
</feature>
<evidence type="ECO:0000313" key="9">
    <source>
        <dbReference type="Proteomes" id="UP000093000"/>
    </source>
</evidence>
<evidence type="ECO:0000313" key="8">
    <source>
        <dbReference type="EMBL" id="OBZ86391.1"/>
    </source>
</evidence>
<accession>A0A1C7NBH3</accession>
<comment type="subcellular location">
    <subcellularLocation>
        <location evidence="1">Membrane</location>
        <topology evidence="1">Multi-pass membrane protein</topology>
    </subcellularLocation>
</comment>
<evidence type="ECO:0000256" key="2">
    <source>
        <dbReference type="ARBA" id="ARBA00022448"/>
    </source>
</evidence>
<organism evidence="8 9">
    <name type="scientific">Choanephora cucurbitarum</name>
    <dbReference type="NCBI Taxonomy" id="101091"/>
    <lineage>
        <taxon>Eukaryota</taxon>
        <taxon>Fungi</taxon>
        <taxon>Fungi incertae sedis</taxon>
        <taxon>Mucoromycota</taxon>
        <taxon>Mucoromycotina</taxon>
        <taxon>Mucoromycetes</taxon>
        <taxon>Mucorales</taxon>
        <taxon>Mucorineae</taxon>
        <taxon>Choanephoraceae</taxon>
        <taxon>Choanephoroideae</taxon>
        <taxon>Choanephora</taxon>
    </lineage>
</organism>
<dbReference type="OrthoDB" id="6730379at2759"/>
<feature type="transmembrane region" description="Helical" evidence="6">
    <location>
        <begin position="80"/>
        <end position="98"/>
    </location>
</feature>
<dbReference type="PANTHER" id="PTHR43791">
    <property type="entry name" value="PERMEASE-RELATED"/>
    <property type="match status" value="1"/>
</dbReference>
<evidence type="ECO:0000256" key="4">
    <source>
        <dbReference type="ARBA" id="ARBA00022989"/>
    </source>
</evidence>
<feature type="transmembrane region" description="Helical" evidence="6">
    <location>
        <begin position="363"/>
        <end position="382"/>
    </location>
</feature>
<feature type="transmembrane region" description="Helical" evidence="6">
    <location>
        <begin position="42"/>
        <end position="60"/>
    </location>
</feature>
<dbReference type="GO" id="GO:0022857">
    <property type="term" value="F:transmembrane transporter activity"/>
    <property type="evidence" value="ECO:0007669"/>
    <property type="project" value="InterPro"/>
</dbReference>
<evidence type="ECO:0000256" key="5">
    <source>
        <dbReference type="ARBA" id="ARBA00023136"/>
    </source>
</evidence>
<keyword evidence="2" id="KW-0813">Transport</keyword>
<evidence type="ECO:0000256" key="6">
    <source>
        <dbReference type="SAM" id="Phobius"/>
    </source>
</evidence>
<dbReference type="InterPro" id="IPR036259">
    <property type="entry name" value="MFS_trans_sf"/>
</dbReference>
<sequence>MTDIEKVEIETIGSVKSRRLDPVPPVKTDAEKKLLHKINSTFMPFACLILFIQFVDKSTLSTISVLDQFYEDTHISRDQYSWLGSIFYLGFLCMQLPNNYMMQKFPLSRYVGTMLVIWGAVLFSIGFAKNFSQLAALRFLLGLFEAITYPTMFLLIATMYRRSEQVLGFGVMFLSNSVGMILGGVIGVGFINMPTVNYISAWQWAMIIYGSITMLMGLIYFVFLPDRPDSRWFRLTEEEKLIVKERVRDNAVVRTFNINRDQIKEALKEPRLYCYCLISLLIELQNGALTTFQSLIISDLGFSSTNAVLLTIPSGVFALILVAGSSYLSKKWGEIIWMAIAMCTISVVGLILLAAIPSGGIKLLGLYLSWGCTPTYVLMQASITSNVSGYTKKIFYTGGNMISYTLGNFIGPLLLRNKDAPRYLTGMGVYIAANVLVILLFIYLRFSYVQANKRHNLDQKTDFVALPNDLEDLTDIQNPNFVYKP</sequence>
<proteinExistence type="predicted"/>
<feature type="transmembrane region" description="Helical" evidence="6">
    <location>
        <begin position="110"/>
        <end position="128"/>
    </location>
</feature>
<dbReference type="Proteomes" id="UP000093000">
    <property type="component" value="Unassembled WGS sequence"/>
</dbReference>
<dbReference type="InterPro" id="IPR011701">
    <property type="entry name" value="MFS"/>
</dbReference>
<evidence type="ECO:0000256" key="1">
    <source>
        <dbReference type="ARBA" id="ARBA00004141"/>
    </source>
</evidence>
<dbReference type="GO" id="GO:0016020">
    <property type="term" value="C:membrane"/>
    <property type="evidence" value="ECO:0007669"/>
    <property type="project" value="UniProtKB-SubCell"/>
</dbReference>
<keyword evidence="5 6" id="KW-0472">Membrane</keyword>
<dbReference type="Gene3D" id="1.20.1250.20">
    <property type="entry name" value="MFS general substrate transporter like domains"/>
    <property type="match status" value="2"/>
</dbReference>
<evidence type="ECO:0000256" key="3">
    <source>
        <dbReference type="ARBA" id="ARBA00022692"/>
    </source>
</evidence>
<name>A0A1C7NBH3_9FUNG</name>
<dbReference type="InParanoid" id="A0A1C7NBH3"/>
<dbReference type="STRING" id="101091.A0A1C7NBH3"/>
<dbReference type="FunCoup" id="A0A1C7NBH3">
    <property type="interactions" value="79"/>
</dbReference>
<keyword evidence="3 6" id="KW-0812">Transmembrane</keyword>